<name>A0ABU0ZF93_9ACTN</name>
<dbReference type="Pfam" id="PF14200">
    <property type="entry name" value="RicinB_lectin_2"/>
    <property type="match status" value="1"/>
</dbReference>
<feature type="compositionally biased region" description="Pro residues" evidence="1">
    <location>
        <begin position="380"/>
        <end position="402"/>
    </location>
</feature>
<feature type="domain" description="Ricin B lectin" evidence="2">
    <location>
        <begin position="414"/>
        <end position="488"/>
    </location>
</feature>
<dbReference type="Proteomes" id="UP001230908">
    <property type="component" value="Unassembled WGS sequence"/>
</dbReference>
<dbReference type="CDD" id="cd00161">
    <property type="entry name" value="beta-trefoil_Ricin-like"/>
    <property type="match status" value="1"/>
</dbReference>
<feature type="compositionally biased region" description="Basic and acidic residues" evidence="1">
    <location>
        <begin position="17"/>
        <end position="30"/>
    </location>
</feature>
<gene>
    <name evidence="3" type="ORF">RB614_14500</name>
</gene>
<dbReference type="InterPro" id="IPR000772">
    <property type="entry name" value="Ricin_B_lectin"/>
</dbReference>
<reference evidence="3 4" key="1">
    <citation type="submission" date="2023-08" db="EMBL/GenBank/DDBJ databases">
        <title>Phytohabitans sansha sp. nov., isolated from marine sediment.</title>
        <authorList>
            <person name="Zhao Y."/>
            <person name="Yi K."/>
        </authorList>
    </citation>
    <scope>NUCLEOTIDE SEQUENCE [LARGE SCALE GENOMIC DNA]</scope>
    <source>
        <strain evidence="3 4">ZYX-F-186</strain>
    </source>
</reference>
<keyword evidence="4" id="KW-1185">Reference proteome</keyword>
<dbReference type="EMBL" id="JAVHUY010000012">
    <property type="protein sequence ID" value="MDQ7905726.1"/>
    <property type="molecule type" value="Genomic_DNA"/>
</dbReference>
<protein>
    <submittedName>
        <fullName evidence="3">RICIN domain-containing protein</fullName>
    </submittedName>
</protein>
<dbReference type="InterPro" id="IPR035992">
    <property type="entry name" value="Ricin_B-like_lectins"/>
</dbReference>
<feature type="compositionally biased region" description="Low complexity" evidence="1">
    <location>
        <begin position="403"/>
        <end position="416"/>
    </location>
</feature>
<sequence length="554" mass="57396">MNGTALPPVVQRSASGTRDRSHRRDEETTAVKKPHPRALVAWWKGMSRRGAAVTSLVLALVCVLTGVAGRELALADPARTAGRPIDAAMAQTLSLAALSCPALSGPRLAGQVMANSGFEPGAAGVAALPAETFKTWAPWPRAEPRDTAASVHALAHHMCDLVGQVRQAGVGGDRWRAALAAYRSGTDAVKAAAGVPAGAARYVDLVAGYTAWYADQAVFGGAAVASAAAPAPPEAVPAQYLPAVRAAGSVCAPVTPARIAAQLMAASGFDPNLRSADGAMGIAQFRTDAWAEYAPPAGSPWDPVAAVGVLGYAMCDLVATFAPMGGDSYRYALAAFRLGADAVRAAGGVPPVPPAVAFVDRATALVDFYAGVGRAAPAASPSPSPTPSASPRSPKPTAPPARPSRTSSPSPAGPTRYKLLNVHSGKAMTVPNRSKSPNEIIVQQPDNGDPGQRWLLVKERDGTVRVKSAYNGMVLSPLDGSTEPYAFVAQVPDASSPATRWRLEDIGGGLYQFHNTGSGLLLALQYMVDTDGTRLFQHPDNGTVDHLWRLVPVR</sequence>
<evidence type="ECO:0000259" key="2">
    <source>
        <dbReference type="Pfam" id="PF14200"/>
    </source>
</evidence>
<dbReference type="Gene3D" id="2.80.10.50">
    <property type="match status" value="1"/>
</dbReference>
<evidence type="ECO:0000313" key="3">
    <source>
        <dbReference type="EMBL" id="MDQ7905726.1"/>
    </source>
</evidence>
<accession>A0ABU0ZF93</accession>
<dbReference type="PROSITE" id="PS50231">
    <property type="entry name" value="RICIN_B_LECTIN"/>
    <property type="match status" value="1"/>
</dbReference>
<evidence type="ECO:0000313" key="4">
    <source>
        <dbReference type="Proteomes" id="UP001230908"/>
    </source>
</evidence>
<dbReference type="RefSeq" id="WP_308712999.1">
    <property type="nucleotide sequence ID" value="NZ_JAVHUY010000012.1"/>
</dbReference>
<dbReference type="SUPFAM" id="SSF50370">
    <property type="entry name" value="Ricin B-like lectins"/>
    <property type="match status" value="1"/>
</dbReference>
<dbReference type="SUPFAM" id="SSF53955">
    <property type="entry name" value="Lysozyme-like"/>
    <property type="match status" value="2"/>
</dbReference>
<dbReference type="InterPro" id="IPR023346">
    <property type="entry name" value="Lysozyme-like_dom_sf"/>
</dbReference>
<organism evidence="3 4">
    <name type="scientific">Phytohabitans maris</name>
    <dbReference type="NCBI Taxonomy" id="3071409"/>
    <lineage>
        <taxon>Bacteria</taxon>
        <taxon>Bacillati</taxon>
        <taxon>Actinomycetota</taxon>
        <taxon>Actinomycetes</taxon>
        <taxon>Micromonosporales</taxon>
        <taxon>Micromonosporaceae</taxon>
    </lineage>
</organism>
<proteinExistence type="predicted"/>
<evidence type="ECO:0000256" key="1">
    <source>
        <dbReference type="SAM" id="MobiDB-lite"/>
    </source>
</evidence>
<feature type="region of interest" description="Disordered" evidence="1">
    <location>
        <begin position="1"/>
        <end position="32"/>
    </location>
</feature>
<feature type="region of interest" description="Disordered" evidence="1">
    <location>
        <begin position="376"/>
        <end position="447"/>
    </location>
</feature>
<comment type="caution">
    <text evidence="3">The sequence shown here is derived from an EMBL/GenBank/DDBJ whole genome shotgun (WGS) entry which is preliminary data.</text>
</comment>
<dbReference type="Gene3D" id="1.10.530.10">
    <property type="match status" value="2"/>
</dbReference>